<evidence type="ECO:0000256" key="7">
    <source>
        <dbReference type="ARBA" id="ARBA00023004"/>
    </source>
</evidence>
<keyword evidence="8" id="KW-0411">Iron-sulfur</keyword>
<evidence type="ECO:0000256" key="8">
    <source>
        <dbReference type="ARBA" id="ARBA00023014"/>
    </source>
</evidence>
<dbReference type="GeneID" id="49386492"/>
<dbReference type="InterPro" id="IPR036010">
    <property type="entry name" value="2Fe-2S_ferredoxin-like_sf"/>
</dbReference>
<dbReference type="InterPro" id="IPR017927">
    <property type="entry name" value="FAD-bd_FR_type"/>
</dbReference>
<dbReference type="Pfam" id="PF00970">
    <property type="entry name" value="FAD_binding_6"/>
    <property type="match status" value="1"/>
</dbReference>
<dbReference type="Pfam" id="PF00175">
    <property type="entry name" value="NAD_binding_1"/>
    <property type="match status" value="1"/>
</dbReference>
<dbReference type="GO" id="GO:0050660">
    <property type="term" value="F:flavin adenine dinucleotide binding"/>
    <property type="evidence" value="ECO:0007669"/>
    <property type="project" value="TreeGrafter"/>
</dbReference>
<evidence type="ECO:0000256" key="6">
    <source>
        <dbReference type="ARBA" id="ARBA00023002"/>
    </source>
</evidence>
<reference evidence="10 11" key="1">
    <citation type="submission" date="2017-11" db="EMBL/GenBank/DDBJ databases">
        <title>Complete genome sequence of Streptomyces lavendulae subsp. lavendulae CCM 3239 (formerly 'Streptomyces aureofaciens CCM 3239'), the producer of the angucycline-type antibiotic auricin.</title>
        <authorList>
            <person name="Busche T."/>
            <person name="Novakova R."/>
            <person name="Al'Dilaimi A."/>
            <person name="Homerova D."/>
            <person name="Feckova L."/>
            <person name="Rezuchova B."/>
            <person name="Mingyar E."/>
            <person name="Csolleiova D."/>
            <person name="Bekeova C."/>
            <person name="Winkler A."/>
            <person name="Sevcikova B."/>
            <person name="Kalinowski J."/>
            <person name="Kormanec J."/>
            <person name="Ruckert C."/>
        </authorList>
    </citation>
    <scope>NUCLEOTIDE SEQUENCE [LARGE SCALE GENOMIC DNA]</scope>
    <source>
        <strain evidence="10 11">CCM 3239</strain>
    </source>
</reference>
<organism evidence="10 11">
    <name type="scientific">Streptomyces lavendulae subsp. lavendulae</name>
    <dbReference type="NCBI Taxonomy" id="58340"/>
    <lineage>
        <taxon>Bacteria</taxon>
        <taxon>Bacillati</taxon>
        <taxon>Actinomycetota</taxon>
        <taxon>Actinomycetes</taxon>
        <taxon>Kitasatosporales</taxon>
        <taxon>Streptomycetaceae</taxon>
        <taxon>Streptomyces</taxon>
    </lineage>
</organism>
<dbReference type="KEGG" id="slx:SLAV_27420"/>
<feature type="compositionally biased region" description="Low complexity" evidence="9">
    <location>
        <begin position="10"/>
        <end position="22"/>
    </location>
</feature>
<dbReference type="EC" id="1.17.1.-" evidence="10"/>
<feature type="region of interest" description="Disordered" evidence="9">
    <location>
        <begin position="1"/>
        <end position="27"/>
    </location>
</feature>
<dbReference type="Gene3D" id="3.10.20.30">
    <property type="match status" value="1"/>
</dbReference>
<evidence type="ECO:0000256" key="2">
    <source>
        <dbReference type="ARBA" id="ARBA00022630"/>
    </source>
</evidence>
<keyword evidence="3" id="KW-0001">2Fe-2S</keyword>
<dbReference type="InterPro" id="IPR001433">
    <property type="entry name" value="OxRdtase_FAD/NAD-bd"/>
</dbReference>
<dbReference type="InterPro" id="IPR006058">
    <property type="entry name" value="2Fe2S_fd_BS"/>
</dbReference>
<dbReference type="SUPFAM" id="SSF63380">
    <property type="entry name" value="Riboflavin synthase domain-like"/>
    <property type="match status" value="1"/>
</dbReference>
<keyword evidence="4" id="KW-0479">Metal-binding</keyword>
<protein>
    <submittedName>
        <fullName evidence="10">3-ketosteroid-9-alpha-hydroxylase reductase subunit</fullName>
        <ecNumber evidence="10">1.17.1.-</ecNumber>
    </submittedName>
</protein>
<keyword evidence="2" id="KW-0285">Flavoprotein</keyword>
<keyword evidence="5" id="KW-0274">FAD</keyword>
<dbReference type="RefSeq" id="WP_078950226.1">
    <property type="nucleotide sequence ID" value="NZ_CP024985.1"/>
</dbReference>
<keyword evidence="6 10" id="KW-0560">Oxidoreductase</keyword>
<dbReference type="SUPFAM" id="SSF52343">
    <property type="entry name" value="Ferredoxin reductase-like, C-terminal NADP-linked domain"/>
    <property type="match status" value="1"/>
</dbReference>
<dbReference type="InterPro" id="IPR017938">
    <property type="entry name" value="Riboflavin_synthase-like_b-brl"/>
</dbReference>
<dbReference type="PROSITE" id="PS00197">
    <property type="entry name" value="2FE2S_FER_1"/>
    <property type="match status" value="1"/>
</dbReference>
<keyword evidence="11" id="KW-1185">Reference proteome</keyword>
<proteinExistence type="predicted"/>
<dbReference type="InterPro" id="IPR039261">
    <property type="entry name" value="FNR_nucleotide-bd"/>
</dbReference>
<dbReference type="InterPro" id="IPR001709">
    <property type="entry name" value="Flavoprot_Pyr_Nucl_cyt_Rdtase"/>
</dbReference>
<evidence type="ECO:0000256" key="9">
    <source>
        <dbReference type="SAM" id="MobiDB-lite"/>
    </source>
</evidence>
<dbReference type="Gene3D" id="2.40.30.10">
    <property type="entry name" value="Translation factors"/>
    <property type="match status" value="1"/>
</dbReference>
<dbReference type="InterPro" id="IPR008333">
    <property type="entry name" value="Cbr1-like_FAD-bd_dom"/>
</dbReference>
<dbReference type="PROSITE" id="PS51384">
    <property type="entry name" value="FAD_FR"/>
    <property type="match status" value="1"/>
</dbReference>
<dbReference type="OrthoDB" id="9796486at2"/>
<dbReference type="PRINTS" id="PR00410">
    <property type="entry name" value="PHEHYDRXLASE"/>
</dbReference>
<dbReference type="InterPro" id="IPR050415">
    <property type="entry name" value="MRET"/>
</dbReference>
<keyword evidence="7" id="KW-0408">Iron</keyword>
<dbReference type="GO" id="GO:0051537">
    <property type="term" value="F:2 iron, 2 sulfur cluster binding"/>
    <property type="evidence" value="ECO:0007669"/>
    <property type="project" value="UniProtKB-KW"/>
</dbReference>
<dbReference type="EMBL" id="CP024985">
    <property type="protein sequence ID" value="ATZ27275.1"/>
    <property type="molecule type" value="Genomic_DNA"/>
</dbReference>
<dbReference type="Proteomes" id="UP000231791">
    <property type="component" value="Chromosome"/>
</dbReference>
<gene>
    <name evidence="10" type="primary">hmp4</name>
    <name evidence="10" type="ORF">SLAV_27420</name>
</gene>
<dbReference type="PRINTS" id="PR00371">
    <property type="entry name" value="FPNCR"/>
</dbReference>
<evidence type="ECO:0000256" key="1">
    <source>
        <dbReference type="ARBA" id="ARBA00001974"/>
    </source>
</evidence>
<dbReference type="CDD" id="cd06214">
    <property type="entry name" value="PA_degradation_oxidoreductase_like"/>
    <property type="match status" value="1"/>
</dbReference>
<dbReference type="Pfam" id="PF00111">
    <property type="entry name" value="Fer2"/>
    <property type="match status" value="1"/>
</dbReference>
<dbReference type="InterPro" id="IPR001041">
    <property type="entry name" value="2Fe-2S_ferredoxin-type"/>
</dbReference>
<evidence type="ECO:0000313" key="10">
    <source>
        <dbReference type="EMBL" id="ATZ27275.1"/>
    </source>
</evidence>
<dbReference type="PROSITE" id="PS51085">
    <property type="entry name" value="2FE2S_FER_2"/>
    <property type="match status" value="1"/>
</dbReference>
<dbReference type="InterPro" id="IPR012675">
    <property type="entry name" value="Beta-grasp_dom_sf"/>
</dbReference>
<dbReference type="PANTHER" id="PTHR47354">
    <property type="entry name" value="NADH OXIDOREDUCTASE HCR"/>
    <property type="match status" value="1"/>
</dbReference>
<evidence type="ECO:0000256" key="4">
    <source>
        <dbReference type="ARBA" id="ARBA00022723"/>
    </source>
</evidence>
<dbReference type="PANTHER" id="PTHR47354:SF8">
    <property type="entry name" value="1,2-PHENYLACETYL-COA EPOXIDASE, SUBUNIT E"/>
    <property type="match status" value="1"/>
</dbReference>
<dbReference type="AlphaFoldDB" id="A0A2K8PNT3"/>
<evidence type="ECO:0000256" key="5">
    <source>
        <dbReference type="ARBA" id="ARBA00022827"/>
    </source>
</evidence>
<evidence type="ECO:0000256" key="3">
    <source>
        <dbReference type="ARBA" id="ARBA00022714"/>
    </source>
</evidence>
<accession>A0A2K8PNT3</accession>
<dbReference type="CDD" id="cd00207">
    <property type="entry name" value="fer2"/>
    <property type="match status" value="1"/>
</dbReference>
<evidence type="ECO:0000313" key="11">
    <source>
        <dbReference type="Proteomes" id="UP000231791"/>
    </source>
</evidence>
<dbReference type="GO" id="GO:0046872">
    <property type="term" value="F:metal ion binding"/>
    <property type="evidence" value="ECO:0007669"/>
    <property type="project" value="UniProtKB-KW"/>
</dbReference>
<dbReference type="SUPFAM" id="SSF54292">
    <property type="entry name" value="2Fe-2S ferredoxin-like"/>
    <property type="match status" value="1"/>
</dbReference>
<comment type="cofactor">
    <cofactor evidence="1">
        <name>FAD</name>
        <dbReference type="ChEBI" id="CHEBI:57692"/>
    </cofactor>
</comment>
<dbReference type="Gene3D" id="3.40.50.80">
    <property type="entry name" value="Nucleotide-binding domain of ferredoxin-NADP reductase (FNR) module"/>
    <property type="match status" value="1"/>
</dbReference>
<sequence length="367" mass="37819">MPEHRSATTPRPAAPGAAAPAAGRGGAPGRLLVRVRERIQETAEAVSLVLDAELPYAPGQFLTVRIPGGGARCYSLASSPHTGEPMRITVKRVPGGLGSGWVCDAVAPGDVLEVLPPAGAFTPGPGGLDRDLLLVAGGSGITPVLSLAKSALAAGRGRVALLYANRDPDSVIFREELRELAGEHPGRFTVLHWLESLQGLPTAAGLGAPLAPYAGREAWLCGPGPLMDAAGTALRAAGAEAGRIHRERYFSLGADVFAQPAAPEPPAEAGVEAGAEPAAEAEVELDGRTYRLPWRRGTPLLDVLLAAGAPAPYSCREGACSACCCRVLEGGVTMARNEVLDDADLADGYVLACQALPLTDRVRIGYA</sequence>
<name>A0A2K8PNT3_STRLA</name>
<dbReference type="GO" id="GO:0016491">
    <property type="term" value="F:oxidoreductase activity"/>
    <property type="evidence" value="ECO:0007669"/>
    <property type="project" value="UniProtKB-KW"/>
</dbReference>